<accession>A0A497XBP0</accession>
<gene>
    <name evidence="3" type="ORF">DFR35_2382</name>
</gene>
<evidence type="ECO:0000313" key="3">
    <source>
        <dbReference type="EMBL" id="RLJ63750.1"/>
    </source>
</evidence>
<dbReference type="OrthoDB" id="9181795at2"/>
<comment type="caution">
    <text evidence="3">The sequence shown here is derived from an EMBL/GenBank/DDBJ whole genome shotgun (WGS) entry which is preliminary data.</text>
</comment>
<proteinExistence type="predicted"/>
<evidence type="ECO:0000313" key="4">
    <source>
        <dbReference type="Proteomes" id="UP000268908"/>
    </source>
</evidence>
<dbReference type="EMBL" id="RCCI01000006">
    <property type="protein sequence ID" value="RLJ63750.1"/>
    <property type="molecule type" value="Genomic_DNA"/>
</dbReference>
<protein>
    <recommendedName>
        <fullName evidence="5">DUF5666 domain-containing protein</fullName>
    </recommendedName>
</protein>
<feature type="signal peptide" evidence="2">
    <location>
        <begin position="1"/>
        <end position="18"/>
    </location>
</feature>
<keyword evidence="2" id="KW-0732">Signal</keyword>
<reference evidence="3 4" key="1">
    <citation type="submission" date="2018-10" db="EMBL/GenBank/DDBJ databases">
        <title>Genomic Encyclopedia of Type Strains, Phase IV (KMG-IV): sequencing the most valuable type-strain genomes for metagenomic binning, comparative biology and taxonomic classification.</title>
        <authorList>
            <person name="Goeker M."/>
        </authorList>
    </citation>
    <scope>NUCLEOTIDE SEQUENCE [LARGE SCALE GENOMIC DNA]</scope>
    <source>
        <strain evidence="3 4">DSM 26916</strain>
    </source>
</reference>
<evidence type="ECO:0000256" key="1">
    <source>
        <dbReference type="SAM" id="MobiDB-lite"/>
    </source>
</evidence>
<evidence type="ECO:0000256" key="2">
    <source>
        <dbReference type="SAM" id="SignalP"/>
    </source>
</evidence>
<dbReference type="Proteomes" id="UP000268908">
    <property type="component" value="Unassembled WGS sequence"/>
</dbReference>
<feature type="region of interest" description="Disordered" evidence="1">
    <location>
        <begin position="125"/>
        <end position="147"/>
    </location>
</feature>
<sequence length="147" mass="15377">MSLPLLLALLAVSGTAAAQNGGSGGTTLGRLFFTPEKRATLERQRQLNIQETQTLEGATMSLDGVVVRSSGKRTVWINRRAQNDRAAPAGVTAELGSRQPGQAVLQAGEETPARLKVGEAINRATRESSGGLAQGQISVHRAPPAKP</sequence>
<keyword evidence="4" id="KW-1185">Reference proteome</keyword>
<dbReference type="RefSeq" id="WP_121242661.1">
    <property type="nucleotide sequence ID" value="NZ_BHVV01000003.1"/>
</dbReference>
<organism evidence="3 4">
    <name type="scientific">Sulfurisoma sediminicola</name>
    <dbReference type="NCBI Taxonomy" id="1381557"/>
    <lineage>
        <taxon>Bacteria</taxon>
        <taxon>Pseudomonadati</taxon>
        <taxon>Pseudomonadota</taxon>
        <taxon>Betaproteobacteria</taxon>
        <taxon>Nitrosomonadales</taxon>
        <taxon>Sterolibacteriaceae</taxon>
        <taxon>Sulfurisoma</taxon>
    </lineage>
</organism>
<name>A0A497XBP0_9PROT</name>
<evidence type="ECO:0008006" key="5">
    <source>
        <dbReference type="Google" id="ProtNLM"/>
    </source>
</evidence>
<dbReference type="AlphaFoldDB" id="A0A497XBP0"/>
<feature type="chain" id="PRO_5019844051" description="DUF5666 domain-containing protein" evidence="2">
    <location>
        <begin position="19"/>
        <end position="147"/>
    </location>
</feature>